<name>A0A6A6UJL7_9PEZI</name>
<feature type="binding site" evidence="11">
    <location>
        <begin position="76"/>
        <end position="84"/>
    </location>
    <ligand>
        <name>ATP</name>
        <dbReference type="ChEBI" id="CHEBI:30616"/>
    </ligand>
</feature>
<evidence type="ECO:0000256" key="3">
    <source>
        <dbReference type="ARBA" id="ARBA00022553"/>
    </source>
</evidence>
<dbReference type="PROSITE" id="PS50011">
    <property type="entry name" value="PROTEIN_KINASE_DOM"/>
    <property type="match status" value="1"/>
</dbReference>
<dbReference type="PANTHER" id="PTHR24056">
    <property type="entry name" value="CELL DIVISION PROTEIN KINASE"/>
    <property type="match status" value="1"/>
</dbReference>
<organism evidence="16 17">
    <name type="scientific">Microthyrium microscopicum</name>
    <dbReference type="NCBI Taxonomy" id="703497"/>
    <lineage>
        <taxon>Eukaryota</taxon>
        <taxon>Fungi</taxon>
        <taxon>Dikarya</taxon>
        <taxon>Ascomycota</taxon>
        <taxon>Pezizomycotina</taxon>
        <taxon>Dothideomycetes</taxon>
        <taxon>Dothideomycetes incertae sedis</taxon>
        <taxon>Microthyriales</taxon>
        <taxon>Microthyriaceae</taxon>
        <taxon>Microthyrium</taxon>
    </lineage>
</organism>
<dbReference type="Proteomes" id="UP000799302">
    <property type="component" value="Unassembled WGS sequence"/>
</dbReference>
<feature type="region of interest" description="Disordered" evidence="14">
    <location>
        <begin position="1"/>
        <end position="58"/>
    </location>
</feature>
<dbReference type="PANTHER" id="PTHR24056:SF0">
    <property type="entry name" value="CYCLIN-DEPENDENT KINASE 7"/>
    <property type="match status" value="1"/>
</dbReference>
<dbReference type="PROSITE" id="PS00107">
    <property type="entry name" value="PROTEIN_KINASE_ATP"/>
    <property type="match status" value="1"/>
</dbReference>
<dbReference type="GO" id="GO:0045944">
    <property type="term" value="P:positive regulation of transcription by RNA polymerase II"/>
    <property type="evidence" value="ECO:0007669"/>
    <property type="project" value="TreeGrafter"/>
</dbReference>
<dbReference type="FunFam" id="1.10.510.10:FF:000624">
    <property type="entry name" value="Mitogen-activated protein kinase"/>
    <property type="match status" value="1"/>
</dbReference>
<accession>A0A6A6UJL7</accession>
<sequence>MAASPITTRTTNEENKSKPAATKTLTLQSKQDVKEAAPAMDSSDENEDDGDDEDGGDLAVQMNDQVRHRFVKGKKLGEGTYANVYKGHYRDDPTKQVAIKKIKFIPGNTDGLSMDALREIKCLQEVRHPNIINLIAIFSTKDQNINLVLELLPLGDLEVLIKDKTNTFYNVADIKAWMGMLCRAVWWCHEHFILHRDIKPNNLLIAADGTVKLADFGLARSFADPFVKMTPNVITSWYRPPELFLNARHYSSVVDIWSVGCVFAELVLRNPFMAGETDIQQLEKIYEALGHPTEENWPGVTSLQYYMKPEVPIVRTKVDIMGYFPSLGVVGTDLIMGMFALDPNKRLTAKQVLQHSWWTDLPKPTKTALLPRAGGGEKQVGEDLKRKGGELDKAARKLDFASMR</sequence>
<dbReference type="OrthoDB" id="1732493at2759"/>
<dbReference type="Gene3D" id="3.30.200.20">
    <property type="entry name" value="Phosphorylase Kinase, domain 1"/>
    <property type="match status" value="1"/>
</dbReference>
<comment type="catalytic activity">
    <reaction evidence="9">
        <text>L-seryl-[protein] + ATP = O-phospho-L-seryl-[protein] + ADP + H(+)</text>
        <dbReference type="Rhea" id="RHEA:17989"/>
        <dbReference type="Rhea" id="RHEA-COMP:9863"/>
        <dbReference type="Rhea" id="RHEA-COMP:11604"/>
        <dbReference type="ChEBI" id="CHEBI:15378"/>
        <dbReference type="ChEBI" id="CHEBI:29999"/>
        <dbReference type="ChEBI" id="CHEBI:30616"/>
        <dbReference type="ChEBI" id="CHEBI:83421"/>
        <dbReference type="ChEBI" id="CHEBI:456216"/>
        <dbReference type="EC" id="2.7.11.22"/>
    </reaction>
</comment>
<dbReference type="SMART" id="SM00220">
    <property type="entry name" value="S_TKc"/>
    <property type="match status" value="1"/>
</dbReference>
<evidence type="ECO:0000256" key="10">
    <source>
        <dbReference type="PIRSR" id="PIRSR637770-1"/>
    </source>
</evidence>
<dbReference type="Gene3D" id="1.10.510.10">
    <property type="entry name" value="Transferase(Phosphotransferase) domain 1"/>
    <property type="match status" value="1"/>
</dbReference>
<evidence type="ECO:0000256" key="1">
    <source>
        <dbReference type="ARBA" id="ARBA00006485"/>
    </source>
</evidence>
<dbReference type="EMBL" id="MU004233">
    <property type="protein sequence ID" value="KAF2671258.1"/>
    <property type="molecule type" value="Genomic_DNA"/>
</dbReference>
<dbReference type="InterPro" id="IPR017441">
    <property type="entry name" value="Protein_kinase_ATP_BS"/>
</dbReference>
<evidence type="ECO:0000256" key="2">
    <source>
        <dbReference type="ARBA" id="ARBA00022527"/>
    </source>
</evidence>
<feature type="active site" description="Proton acceptor" evidence="10">
    <location>
        <position position="197"/>
    </location>
</feature>
<evidence type="ECO:0000259" key="15">
    <source>
        <dbReference type="PROSITE" id="PS50011"/>
    </source>
</evidence>
<evidence type="ECO:0000256" key="4">
    <source>
        <dbReference type="ARBA" id="ARBA00022679"/>
    </source>
</evidence>
<dbReference type="PROSITE" id="PS00108">
    <property type="entry name" value="PROTEIN_KINASE_ST"/>
    <property type="match status" value="1"/>
</dbReference>
<dbReference type="InterPro" id="IPR037770">
    <property type="entry name" value="CDK7"/>
</dbReference>
<feature type="compositionally biased region" description="Acidic residues" evidence="14">
    <location>
        <begin position="42"/>
        <end position="56"/>
    </location>
</feature>
<dbReference type="InterPro" id="IPR008271">
    <property type="entry name" value="Ser/Thr_kinase_AS"/>
</dbReference>
<dbReference type="AlphaFoldDB" id="A0A6A6UJL7"/>
<keyword evidence="2 13" id="KW-0723">Serine/threonine-protein kinase</keyword>
<evidence type="ECO:0000256" key="11">
    <source>
        <dbReference type="PIRSR" id="PIRSR637770-2"/>
    </source>
</evidence>
<protein>
    <submittedName>
        <fullName evidence="16">Kinase-like protein</fullName>
    </submittedName>
</protein>
<feature type="binding site" evidence="12">
    <location>
        <position position="101"/>
    </location>
    <ligand>
        <name>ATP</name>
        <dbReference type="ChEBI" id="CHEBI:30616"/>
    </ligand>
</feature>
<evidence type="ECO:0000256" key="12">
    <source>
        <dbReference type="PROSITE-ProRule" id="PRU10141"/>
    </source>
</evidence>
<keyword evidence="5 11" id="KW-0547">Nucleotide-binding</keyword>
<evidence type="ECO:0000256" key="5">
    <source>
        <dbReference type="ARBA" id="ARBA00022741"/>
    </source>
</evidence>
<dbReference type="SUPFAM" id="SSF56112">
    <property type="entry name" value="Protein kinase-like (PK-like)"/>
    <property type="match status" value="1"/>
</dbReference>
<dbReference type="InterPro" id="IPR000719">
    <property type="entry name" value="Prot_kinase_dom"/>
</dbReference>
<dbReference type="GO" id="GO:0070985">
    <property type="term" value="C:transcription factor TFIIK complex"/>
    <property type="evidence" value="ECO:0007669"/>
    <property type="project" value="InterPro"/>
</dbReference>
<evidence type="ECO:0000313" key="16">
    <source>
        <dbReference type="EMBL" id="KAF2671258.1"/>
    </source>
</evidence>
<feature type="domain" description="Protein kinase" evidence="15">
    <location>
        <begin position="70"/>
        <end position="358"/>
    </location>
</feature>
<dbReference type="GO" id="GO:0005524">
    <property type="term" value="F:ATP binding"/>
    <property type="evidence" value="ECO:0007669"/>
    <property type="project" value="UniProtKB-UniRule"/>
</dbReference>
<proteinExistence type="inferred from homology"/>
<dbReference type="Pfam" id="PF00069">
    <property type="entry name" value="Pkinase"/>
    <property type="match status" value="1"/>
</dbReference>
<evidence type="ECO:0000256" key="8">
    <source>
        <dbReference type="ARBA" id="ARBA00047811"/>
    </source>
</evidence>
<keyword evidence="6 16" id="KW-0418">Kinase</keyword>
<evidence type="ECO:0000256" key="7">
    <source>
        <dbReference type="ARBA" id="ARBA00022840"/>
    </source>
</evidence>
<gene>
    <name evidence="16" type="ORF">BT63DRAFT_211326</name>
</gene>
<keyword evidence="17" id="KW-1185">Reference proteome</keyword>
<keyword evidence="7 11" id="KW-0067">ATP-binding</keyword>
<dbReference type="InterPro" id="IPR011009">
    <property type="entry name" value="Kinase-like_dom_sf"/>
</dbReference>
<dbReference type="GO" id="GO:0008353">
    <property type="term" value="F:RNA polymerase II CTD heptapeptide repeat kinase activity"/>
    <property type="evidence" value="ECO:0007669"/>
    <property type="project" value="InterPro"/>
</dbReference>
<evidence type="ECO:0000256" key="6">
    <source>
        <dbReference type="ARBA" id="ARBA00022777"/>
    </source>
</evidence>
<feature type="compositionally biased region" description="Polar residues" evidence="14">
    <location>
        <begin position="1"/>
        <end position="10"/>
    </location>
</feature>
<comment type="catalytic activity">
    <reaction evidence="8">
        <text>L-threonyl-[protein] + ATP = O-phospho-L-threonyl-[protein] + ADP + H(+)</text>
        <dbReference type="Rhea" id="RHEA:46608"/>
        <dbReference type="Rhea" id="RHEA-COMP:11060"/>
        <dbReference type="Rhea" id="RHEA-COMP:11605"/>
        <dbReference type="ChEBI" id="CHEBI:15378"/>
        <dbReference type="ChEBI" id="CHEBI:30013"/>
        <dbReference type="ChEBI" id="CHEBI:30616"/>
        <dbReference type="ChEBI" id="CHEBI:61977"/>
        <dbReference type="ChEBI" id="CHEBI:456216"/>
        <dbReference type="EC" id="2.7.11.22"/>
    </reaction>
</comment>
<dbReference type="InterPro" id="IPR050108">
    <property type="entry name" value="CDK"/>
</dbReference>
<keyword evidence="4" id="KW-0808">Transferase</keyword>
<dbReference type="CDD" id="cd07841">
    <property type="entry name" value="STKc_CDK7"/>
    <property type="match status" value="1"/>
</dbReference>
<dbReference type="GO" id="GO:0004693">
    <property type="term" value="F:cyclin-dependent protein serine/threonine kinase activity"/>
    <property type="evidence" value="ECO:0007669"/>
    <property type="project" value="UniProtKB-EC"/>
</dbReference>
<feature type="binding site" evidence="11">
    <location>
        <position position="100"/>
    </location>
    <ligand>
        <name>ATP</name>
        <dbReference type="ChEBI" id="CHEBI:30616"/>
    </ligand>
</feature>
<comment type="similarity">
    <text evidence="1">Belongs to the protein kinase superfamily. CMGC Ser/Thr protein kinase family. CDC2/CDKX subfamily.</text>
</comment>
<evidence type="ECO:0000313" key="17">
    <source>
        <dbReference type="Proteomes" id="UP000799302"/>
    </source>
</evidence>
<evidence type="ECO:0000256" key="14">
    <source>
        <dbReference type="SAM" id="MobiDB-lite"/>
    </source>
</evidence>
<evidence type="ECO:0000256" key="13">
    <source>
        <dbReference type="RuleBase" id="RU000304"/>
    </source>
</evidence>
<reference evidence="16" key="1">
    <citation type="journal article" date="2020" name="Stud. Mycol.">
        <title>101 Dothideomycetes genomes: a test case for predicting lifestyles and emergence of pathogens.</title>
        <authorList>
            <person name="Haridas S."/>
            <person name="Albert R."/>
            <person name="Binder M."/>
            <person name="Bloem J."/>
            <person name="Labutti K."/>
            <person name="Salamov A."/>
            <person name="Andreopoulos B."/>
            <person name="Baker S."/>
            <person name="Barry K."/>
            <person name="Bills G."/>
            <person name="Bluhm B."/>
            <person name="Cannon C."/>
            <person name="Castanera R."/>
            <person name="Culley D."/>
            <person name="Daum C."/>
            <person name="Ezra D."/>
            <person name="Gonzalez J."/>
            <person name="Henrissat B."/>
            <person name="Kuo A."/>
            <person name="Liang C."/>
            <person name="Lipzen A."/>
            <person name="Lutzoni F."/>
            <person name="Magnuson J."/>
            <person name="Mondo S."/>
            <person name="Nolan M."/>
            <person name="Ohm R."/>
            <person name="Pangilinan J."/>
            <person name="Park H.-J."/>
            <person name="Ramirez L."/>
            <person name="Alfaro M."/>
            <person name="Sun H."/>
            <person name="Tritt A."/>
            <person name="Yoshinaga Y."/>
            <person name="Zwiers L.-H."/>
            <person name="Turgeon B."/>
            <person name="Goodwin S."/>
            <person name="Spatafora J."/>
            <person name="Crous P."/>
            <person name="Grigoriev I."/>
        </authorList>
    </citation>
    <scope>NUCLEOTIDE SEQUENCE</scope>
    <source>
        <strain evidence="16">CBS 115976</strain>
    </source>
</reference>
<evidence type="ECO:0000256" key="9">
    <source>
        <dbReference type="ARBA" id="ARBA00048367"/>
    </source>
</evidence>
<dbReference type="GO" id="GO:0005737">
    <property type="term" value="C:cytoplasm"/>
    <property type="evidence" value="ECO:0007669"/>
    <property type="project" value="TreeGrafter"/>
</dbReference>
<keyword evidence="3" id="KW-0597">Phosphoprotein</keyword>